<comment type="caution">
    <text evidence="8">The sequence shown here is derived from an EMBL/GenBank/DDBJ whole genome shotgun (WGS) entry which is preliminary data.</text>
</comment>
<feature type="signal peptide" evidence="6">
    <location>
        <begin position="1"/>
        <end position="35"/>
    </location>
</feature>
<evidence type="ECO:0000256" key="2">
    <source>
        <dbReference type="ARBA" id="ARBA00022670"/>
    </source>
</evidence>
<feature type="chain" id="PRO_5046950530" evidence="6">
    <location>
        <begin position="36"/>
        <end position="338"/>
    </location>
</feature>
<dbReference type="PROSITE" id="PS51935">
    <property type="entry name" value="NLPC_P60"/>
    <property type="match status" value="1"/>
</dbReference>
<comment type="similarity">
    <text evidence="1">Belongs to the peptidase C40 family.</text>
</comment>
<keyword evidence="4" id="KW-0788">Thiol protease</keyword>
<sequence>MASHRRPKSPNRARISVLTAAAATAVAISAQSAQAAPKPTTAQLKAQIEKLNTETDQAVEKYDAAHEQMQALQKQVGNLQDQVARQQAAVNDQVAALGQVASAQYANGSIDPTVQLMLSSDPSEYLAKATALGQVTQDQAQALSTLQEQENLLNKEKAEAEAKLKQLDATNKQLAASKASVQKKLAAAKALLASMTAAQRQIVVGSGTISTSSANLGNAKPGDSIEAAAFSAAQTRLGDPYVYGATGPNSFDCSGLMQWSYAQAGYSLPRTSEEQAGVGTAVASTADLQVGDLIIFNGGSHVGMYAGNGMVLHAPHTGTVVKYEKLSYIGSIYAMRHI</sequence>
<reference evidence="9" key="1">
    <citation type="journal article" date="2019" name="Int. J. Syst. Evol. Microbiol.">
        <title>The Global Catalogue of Microorganisms (GCM) 10K type strain sequencing project: providing services to taxonomists for standard genome sequencing and annotation.</title>
        <authorList>
            <consortium name="The Broad Institute Genomics Platform"/>
            <consortium name="The Broad Institute Genome Sequencing Center for Infectious Disease"/>
            <person name="Wu L."/>
            <person name="Ma J."/>
        </authorList>
    </citation>
    <scope>NUCLEOTIDE SEQUENCE [LARGE SCALE GENOMIC DNA]</scope>
    <source>
        <strain evidence="9">JCM 4816</strain>
    </source>
</reference>
<dbReference type="InterPro" id="IPR000064">
    <property type="entry name" value="NLP_P60_dom"/>
</dbReference>
<name>A0ABW1FWW8_9ACTN</name>
<evidence type="ECO:0000256" key="3">
    <source>
        <dbReference type="ARBA" id="ARBA00022801"/>
    </source>
</evidence>
<dbReference type="EMBL" id="JBHSQJ010000012">
    <property type="protein sequence ID" value="MFC5906428.1"/>
    <property type="molecule type" value="Genomic_DNA"/>
</dbReference>
<accession>A0ABW1FWW8</accession>
<keyword evidence="3" id="KW-0378">Hydrolase</keyword>
<organism evidence="8 9">
    <name type="scientific">Streptacidiphilus monticola</name>
    <dbReference type="NCBI Taxonomy" id="2161674"/>
    <lineage>
        <taxon>Bacteria</taxon>
        <taxon>Bacillati</taxon>
        <taxon>Actinomycetota</taxon>
        <taxon>Actinomycetes</taxon>
        <taxon>Kitasatosporales</taxon>
        <taxon>Streptomycetaceae</taxon>
        <taxon>Streptacidiphilus</taxon>
    </lineage>
</organism>
<evidence type="ECO:0000313" key="9">
    <source>
        <dbReference type="Proteomes" id="UP001596174"/>
    </source>
</evidence>
<dbReference type="InterPro" id="IPR051794">
    <property type="entry name" value="PG_Endopeptidase_C40"/>
</dbReference>
<protein>
    <submittedName>
        <fullName evidence="8">NlpC/P60 family protein</fullName>
    </submittedName>
</protein>
<evidence type="ECO:0000256" key="4">
    <source>
        <dbReference type="ARBA" id="ARBA00022807"/>
    </source>
</evidence>
<dbReference type="Gene3D" id="3.90.1720.10">
    <property type="entry name" value="endopeptidase domain like (from Nostoc punctiforme)"/>
    <property type="match status" value="1"/>
</dbReference>
<feature type="domain" description="NlpC/P60" evidence="7">
    <location>
        <begin position="223"/>
        <end position="338"/>
    </location>
</feature>
<evidence type="ECO:0000313" key="8">
    <source>
        <dbReference type="EMBL" id="MFC5906428.1"/>
    </source>
</evidence>
<feature type="coiled-coil region" evidence="5">
    <location>
        <begin position="41"/>
        <end position="89"/>
    </location>
</feature>
<keyword evidence="5" id="KW-0175">Coiled coil</keyword>
<evidence type="ECO:0000256" key="5">
    <source>
        <dbReference type="SAM" id="Coils"/>
    </source>
</evidence>
<evidence type="ECO:0000256" key="1">
    <source>
        <dbReference type="ARBA" id="ARBA00007074"/>
    </source>
</evidence>
<dbReference type="InterPro" id="IPR038765">
    <property type="entry name" value="Papain-like_cys_pep_sf"/>
</dbReference>
<keyword evidence="2" id="KW-0645">Protease</keyword>
<keyword evidence="9" id="KW-1185">Reference proteome</keyword>
<dbReference type="PANTHER" id="PTHR47359:SF3">
    <property type="entry name" value="NLP_P60 DOMAIN-CONTAINING PROTEIN-RELATED"/>
    <property type="match status" value="1"/>
</dbReference>
<evidence type="ECO:0000259" key="7">
    <source>
        <dbReference type="PROSITE" id="PS51935"/>
    </source>
</evidence>
<dbReference type="RefSeq" id="WP_380579821.1">
    <property type="nucleotide sequence ID" value="NZ_JBHSQJ010000012.1"/>
</dbReference>
<keyword evidence="6" id="KW-0732">Signal</keyword>
<proteinExistence type="inferred from homology"/>
<dbReference type="PANTHER" id="PTHR47359">
    <property type="entry name" value="PEPTIDOGLYCAN DL-ENDOPEPTIDASE CWLO"/>
    <property type="match status" value="1"/>
</dbReference>
<feature type="coiled-coil region" evidence="5">
    <location>
        <begin position="139"/>
        <end position="184"/>
    </location>
</feature>
<evidence type="ECO:0000256" key="6">
    <source>
        <dbReference type="SAM" id="SignalP"/>
    </source>
</evidence>
<dbReference type="SUPFAM" id="SSF54001">
    <property type="entry name" value="Cysteine proteinases"/>
    <property type="match status" value="1"/>
</dbReference>
<dbReference type="Pfam" id="PF00877">
    <property type="entry name" value="NLPC_P60"/>
    <property type="match status" value="1"/>
</dbReference>
<dbReference type="Proteomes" id="UP001596174">
    <property type="component" value="Unassembled WGS sequence"/>
</dbReference>
<gene>
    <name evidence="8" type="ORF">ACFP3V_04245</name>
</gene>